<dbReference type="InterPro" id="IPR039426">
    <property type="entry name" value="TonB-dep_rcpt-like"/>
</dbReference>
<evidence type="ECO:0000256" key="2">
    <source>
        <dbReference type="ARBA" id="ARBA00022448"/>
    </source>
</evidence>
<dbReference type="InterPro" id="IPR036942">
    <property type="entry name" value="Beta-barrel_TonB_sf"/>
</dbReference>
<evidence type="ECO:0000256" key="9">
    <source>
        <dbReference type="PROSITE-ProRule" id="PRU01360"/>
    </source>
</evidence>
<accession>A0ABQ2CRE6</accession>
<dbReference type="Proteomes" id="UP000633263">
    <property type="component" value="Unassembled WGS sequence"/>
</dbReference>
<dbReference type="PROSITE" id="PS52016">
    <property type="entry name" value="TONB_DEPENDENT_REC_3"/>
    <property type="match status" value="1"/>
</dbReference>
<dbReference type="Pfam" id="PF00593">
    <property type="entry name" value="TonB_dep_Rec_b-barrel"/>
    <property type="match status" value="1"/>
</dbReference>
<evidence type="ECO:0000256" key="8">
    <source>
        <dbReference type="ARBA" id="ARBA00023237"/>
    </source>
</evidence>
<dbReference type="SUPFAM" id="SSF56935">
    <property type="entry name" value="Porins"/>
    <property type="match status" value="1"/>
</dbReference>
<evidence type="ECO:0000256" key="3">
    <source>
        <dbReference type="ARBA" id="ARBA00022452"/>
    </source>
</evidence>
<comment type="caution">
    <text evidence="11">The sequence shown here is derived from an EMBL/GenBank/DDBJ whole genome shotgun (WGS) entry which is preliminary data.</text>
</comment>
<organism evidence="11 12">
    <name type="scientific">Halopseudomonas pertucinogena</name>
    <dbReference type="NCBI Taxonomy" id="86175"/>
    <lineage>
        <taxon>Bacteria</taxon>
        <taxon>Pseudomonadati</taxon>
        <taxon>Pseudomonadota</taxon>
        <taxon>Gammaproteobacteria</taxon>
        <taxon>Pseudomonadales</taxon>
        <taxon>Pseudomonadaceae</taxon>
        <taxon>Halopseudomonas</taxon>
    </lineage>
</organism>
<dbReference type="InterPro" id="IPR000531">
    <property type="entry name" value="Beta-barrel_TonB"/>
</dbReference>
<protein>
    <recommendedName>
        <fullName evidence="10">TonB-dependent receptor-like beta-barrel domain-containing protein</fullName>
    </recommendedName>
</protein>
<comment type="subcellular location">
    <subcellularLocation>
        <location evidence="1 9">Cell outer membrane</location>
        <topology evidence="1 9">Multi-pass membrane protein</topology>
    </subcellularLocation>
</comment>
<evidence type="ECO:0000256" key="1">
    <source>
        <dbReference type="ARBA" id="ARBA00004571"/>
    </source>
</evidence>
<dbReference type="RefSeq" id="WP_188636788.1">
    <property type="nucleotide sequence ID" value="NZ_BMNN01000005.1"/>
</dbReference>
<feature type="domain" description="TonB-dependent receptor-like beta-barrel" evidence="10">
    <location>
        <begin position="5"/>
        <end position="166"/>
    </location>
</feature>
<evidence type="ECO:0000313" key="11">
    <source>
        <dbReference type="EMBL" id="GGJ05443.1"/>
    </source>
</evidence>
<evidence type="ECO:0000256" key="4">
    <source>
        <dbReference type="ARBA" id="ARBA00022692"/>
    </source>
</evidence>
<proteinExistence type="inferred from homology"/>
<keyword evidence="5" id="KW-0732">Signal</keyword>
<dbReference type="EMBL" id="BMNN01000005">
    <property type="protein sequence ID" value="GGJ05443.1"/>
    <property type="molecule type" value="Genomic_DNA"/>
</dbReference>
<keyword evidence="12" id="KW-1185">Reference proteome</keyword>
<name>A0ABQ2CRE6_9GAMM</name>
<keyword evidence="3 9" id="KW-1134">Transmembrane beta strand</keyword>
<evidence type="ECO:0000256" key="5">
    <source>
        <dbReference type="ARBA" id="ARBA00022729"/>
    </source>
</evidence>
<dbReference type="Gene3D" id="2.40.170.20">
    <property type="entry name" value="TonB-dependent receptor, beta-barrel domain"/>
    <property type="match status" value="1"/>
</dbReference>
<evidence type="ECO:0000256" key="7">
    <source>
        <dbReference type="ARBA" id="ARBA00023136"/>
    </source>
</evidence>
<keyword evidence="2 9" id="KW-0813">Transport</keyword>
<dbReference type="PANTHER" id="PTHR30069:SF53">
    <property type="entry name" value="COLICIN I RECEPTOR-RELATED"/>
    <property type="match status" value="1"/>
</dbReference>
<keyword evidence="8 9" id="KW-0998">Cell outer membrane</keyword>
<evidence type="ECO:0000256" key="6">
    <source>
        <dbReference type="ARBA" id="ARBA00023077"/>
    </source>
</evidence>
<comment type="similarity">
    <text evidence="9">Belongs to the TonB-dependent receptor family.</text>
</comment>
<evidence type="ECO:0000259" key="10">
    <source>
        <dbReference type="Pfam" id="PF00593"/>
    </source>
</evidence>
<keyword evidence="4 9" id="KW-0812">Transmembrane</keyword>
<sequence>MARSFGLTLFNNDFENKVVSYDSGQADPGNPARPLYVYDNIDEVRIRGVELSAALPLHADWLLSGNYTYTDSERRGGGEPAFDGSSLDGQPLDKTPEHMAHLRLEWNPLAQLSTYIRANYEGRQYYTGFRNGAVSSRERSASTTVDLGATYRVTEDVSLSAAVLNLSDRIVAVDERGRFDGLDGNWMVDEGRRYWVSATLSF</sequence>
<dbReference type="PANTHER" id="PTHR30069">
    <property type="entry name" value="TONB-DEPENDENT OUTER MEMBRANE RECEPTOR"/>
    <property type="match status" value="1"/>
</dbReference>
<keyword evidence="7 9" id="KW-0472">Membrane</keyword>
<reference evidence="12" key="1">
    <citation type="journal article" date="2019" name="Int. J. Syst. Evol. Microbiol.">
        <title>The Global Catalogue of Microorganisms (GCM) 10K type strain sequencing project: providing services to taxonomists for standard genome sequencing and annotation.</title>
        <authorList>
            <consortium name="The Broad Institute Genomics Platform"/>
            <consortium name="The Broad Institute Genome Sequencing Center for Infectious Disease"/>
            <person name="Wu L."/>
            <person name="Ma J."/>
        </authorList>
    </citation>
    <scope>NUCLEOTIDE SEQUENCE [LARGE SCALE GENOMIC DNA]</scope>
    <source>
        <strain evidence="12">JCM 11590</strain>
    </source>
</reference>
<gene>
    <name evidence="11" type="ORF">GCM10009083_22900</name>
</gene>
<evidence type="ECO:0000313" key="12">
    <source>
        <dbReference type="Proteomes" id="UP000633263"/>
    </source>
</evidence>
<keyword evidence="6" id="KW-0798">TonB box</keyword>